<organism evidence="12 13">
    <name type="scientific">Rhodamnia argentea</name>
    <dbReference type="NCBI Taxonomy" id="178133"/>
    <lineage>
        <taxon>Eukaryota</taxon>
        <taxon>Viridiplantae</taxon>
        <taxon>Streptophyta</taxon>
        <taxon>Embryophyta</taxon>
        <taxon>Tracheophyta</taxon>
        <taxon>Spermatophyta</taxon>
        <taxon>Magnoliopsida</taxon>
        <taxon>eudicotyledons</taxon>
        <taxon>Gunneridae</taxon>
        <taxon>Pentapetalae</taxon>
        <taxon>rosids</taxon>
        <taxon>malvids</taxon>
        <taxon>Myrtales</taxon>
        <taxon>Myrtaceae</taxon>
        <taxon>Myrtoideae</taxon>
        <taxon>Myrteae</taxon>
        <taxon>Australasian group</taxon>
        <taxon>Rhodamnia</taxon>
    </lineage>
</organism>
<keyword evidence="12" id="KW-1185">Reference proteome</keyword>
<evidence type="ECO:0000256" key="10">
    <source>
        <dbReference type="ARBA" id="ARBA00055929"/>
    </source>
</evidence>
<dbReference type="RefSeq" id="XP_030548371.1">
    <property type="nucleotide sequence ID" value="XM_030692511.2"/>
</dbReference>
<feature type="signal peptide" evidence="11">
    <location>
        <begin position="1"/>
        <end position="29"/>
    </location>
</feature>
<dbReference type="GeneID" id="115753740"/>
<keyword evidence="6" id="KW-0472">Membrane</keyword>
<dbReference type="Gene3D" id="3.20.20.80">
    <property type="entry name" value="Glycosidases"/>
    <property type="match status" value="1"/>
</dbReference>
<evidence type="ECO:0000256" key="6">
    <source>
        <dbReference type="ARBA" id="ARBA00023136"/>
    </source>
</evidence>
<proteinExistence type="inferred from homology"/>
<keyword evidence="8" id="KW-0458">Lysosome</keyword>
<reference evidence="13" key="1">
    <citation type="submission" date="2025-08" db="UniProtKB">
        <authorList>
            <consortium name="RefSeq"/>
        </authorList>
    </citation>
    <scope>IDENTIFICATION</scope>
    <source>
        <tissue evidence="13">Leaf</tissue>
    </source>
</reference>
<dbReference type="Proteomes" id="UP000827889">
    <property type="component" value="Chromosome 4"/>
</dbReference>
<dbReference type="InterPro" id="IPR005199">
    <property type="entry name" value="Glyco_hydro_79"/>
</dbReference>
<accession>A0A8B8QMG6</accession>
<evidence type="ECO:0000256" key="4">
    <source>
        <dbReference type="ARBA" id="ARBA00022729"/>
    </source>
</evidence>
<evidence type="ECO:0000256" key="7">
    <source>
        <dbReference type="ARBA" id="ARBA00023180"/>
    </source>
</evidence>
<evidence type="ECO:0000313" key="12">
    <source>
        <dbReference type="Proteomes" id="UP000827889"/>
    </source>
</evidence>
<evidence type="ECO:0000256" key="5">
    <source>
        <dbReference type="ARBA" id="ARBA00022801"/>
    </source>
</evidence>
<dbReference type="GO" id="GO:0005576">
    <property type="term" value="C:extracellular region"/>
    <property type="evidence" value="ECO:0007669"/>
    <property type="project" value="UniProtKB-SubCell"/>
</dbReference>
<name>A0A8B8QMG6_9MYRT</name>
<keyword evidence="3" id="KW-0964">Secreted</keyword>
<dbReference type="SUPFAM" id="SSF51445">
    <property type="entry name" value="(Trans)glycosidases"/>
    <property type="match status" value="1"/>
</dbReference>
<dbReference type="FunFam" id="3.20.20.80:FF:000023">
    <property type="entry name" value="heparanase-like protein 3"/>
    <property type="match status" value="1"/>
</dbReference>
<comment type="subcellular location">
    <subcellularLocation>
        <location evidence="9">Lysosome membrane</location>
        <topology evidence="9">Peripheral membrane protein</topology>
    </subcellularLocation>
    <subcellularLocation>
        <location evidence="1">Secreted</location>
    </subcellularLocation>
</comment>
<keyword evidence="4 11" id="KW-0732">Signal</keyword>
<dbReference type="GO" id="GO:0009505">
    <property type="term" value="C:plant-type cell wall"/>
    <property type="evidence" value="ECO:0007669"/>
    <property type="project" value="TreeGrafter"/>
</dbReference>
<dbReference type="Pfam" id="PF03662">
    <property type="entry name" value="Glyco_hydro_79n"/>
    <property type="match status" value="1"/>
</dbReference>
<sequence>MSCGCGMGALLVLVGVCFLAFWVHHSSVASQTTGLSGIVVVDGSVFINGSASIASVDDDFICATLDYGPSDICYHGTCWGNATLFTLDLSNRILLNAIKAFSPLKIRMGGTLQDKLIYHVQGDGGPCKPHSINGSDFLGFSQGCLPMSRWDELNAFFKRAGAVVTFGLNALYGRTVTSDGSVHGPWNSSNAEILLRYTVNKGYSIHGWELGNELSGQGIGAKISAQQYASDIKTLQNLLDDIYAGFEVKPLILAPGGFFEANWFQDFVSHTTQMLQVVTHHVYSLGAGANDNLISRILDPSYLNGVAQTFSTLESILKNSGTSAVAWVGEAGGAYNSGHHLVTDAFVSSFWYLDQLAMAATYNTKTYCRQTLIGGGYGLLNSSTNQPNPDYYSALLWHRLMGNNVLFTNFTGTNKLRAYSHCSKNSTGVTLLLINLDGNTTAQVHVSTEDIAGNGTLILQPQIRSRKSKFSSISKGSIFDANIREEYHLTAKDRDLGSQITLLNGKILSVDSSGNIPALNPIKVSMSDPILVASFSVVFARFPRMNVTACR</sequence>
<evidence type="ECO:0000256" key="9">
    <source>
        <dbReference type="ARBA" id="ARBA00023765"/>
    </source>
</evidence>
<gene>
    <name evidence="13" type="primary">LOC115753740</name>
</gene>
<dbReference type="PANTHER" id="PTHR14363">
    <property type="entry name" value="HEPARANASE-RELATED"/>
    <property type="match status" value="1"/>
</dbReference>
<dbReference type="InterPro" id="IPR017853">
    <property type="entry name" value="GH"/>
</dbReference>
<dbReference type="GO" id="GO:0004566">
    <property type="term" value="F:beta-glucuronidase activity"/>
    <property type="evidence" value="ECO:0007669"/>
    <property type="project" value="TreeGrafter"/>
</dbReference>
<evidence type="ECO:0000256" key="2">
    <source>
        <dbReference type="ARBA" id="ARBA00009800"/>
    </source>
</evidence>
<evidence type="ECO:0000256" key="11">
    <source>
        <dbReference type="SAM" id="SignalP"/>
    </source>
</evidence>
<dbReference type="AlphaFoldDB" id="A0A8B8QMG6"/>
<feature type="chain" id="PRO_5034351652" evidence="11">
    <location>
        <begin position="30"/>
        <end position="551"/>
    </location>
</feature>
<dbReference type="GO" id="GO:0005765">
    <property type="term" value="C:lysosomal membrane"/>
    <property type="evidence" value="ECO:0007669"/>
    <property type="project" value="UniProtKB-SubCell"/>
</dbReference>
<keyword evidence="7" id="KW-0325">Glycoprotein</keyword>
<comment type="similarity">
    <text evidence="2">Belongs to the glycosyl hydrolase 79 family.</text>
</comment>
<keyword evidence="5" id="KW-0378">Hydrolase</keyword>
<dbReference type="KEGG" id="rarg:115753740"/>
<evidence type="ECO:0000256" key="1">
    <source>
        <dbReference type="ARBA" id="ARBA00004613"/>
    </source>
</evidence>
<evidence type="ECO:0000256" key="3">
    <source>
        <dbReference type="ARBA" id="ARBA00022525"/>
    </source>
</evidence>
<evidence type="ECO:0000256" key="8">
    <source>
        <dbReference type="ARBA" id="ARBA00023228"/>
    </source>
</evidence>
<dbReference type="OrthoDB" id="726732at2759"/>
<comment type="function">
    <text evidence="10">Endoglycosidase which is a cell surface and extracellular matrix-degrading enzyme. Cleaves heparan sulfate proteoglycans (HSPGs) into heparan sulfate side chains and core proteoglycans.</text>
</comment>
<dbReference type="PANTHER" id="PTHR14363:SF45">
    <property type="entry name" value="HEPARANASE-LIKE PROTEIN 3 ISOFORM X1"/>
    <property type="match status" value="1"/>
</dbReference>
<protein>
    <submittedName>
        <fullName evidence="13">Heparanase-like protein 3 isoform X1</fullName>
    </submittedName>
</protein>
<evidence type="ECO:0000313" key="13">
    <source>
        <dbReference type="RefSeq" id="XP_030548371.1"/>
    </source>
</evidence>